<dbReference type="RefSeq" id="WP_408089916.1">
    <property type="nucleotide sequence ID" value="NZ_JBELPY010000005.1"/>
</dbReference>
<keyword evidence="3" id="KW-1185">Reference proteome</keyword>
<evidence type="ECO:0000313" key="3">
    <source>
        <dbReference type="Proteomes" id="UP001629058"/>
    </source>
</evidence>
<proteinExistence type="predicted"/>
<reference evidence="2 3" key="1">
    <citation type="submission" date="2024-06" db="EMBL/GenBank/DDBJ databases">
        <authorList>
            <person name="Kaempfer P."/>
            <person name="Viver T."/>
        </authorList>
    </citation>
    <scope>NUCLEOTIDE SEQUENCE [LARGE SCALE GENOMIC DNA]</scope>
    <source>
        <strain evidence="2 3">ST-37</strain>
    </source>
</reference>
<dbReference type="PROSITE" id="PS51257">
    <property type="entry name" value="PROKAR_LIPOPROTEIN"/>
    <property type="match status" value="1"/>
</dbReference>
<name>A0ABW8Y3C5_9FLAO</name>
<evidence type="ECO:0000313" key="2">
    <source>
        <dbReference type="EMBL" id="MFL9834257.1"/>
    </source>
</evidence>
<organism evidence="2 3">
    <name type="scientific">Chryseobacterium terrae</name>
    <dbReference type="NCBI Taxonomy" id="3163299"/>
    <lineage>
        <taxon>Bacteria</taxon>
        <taxon>Pseudomonadati</taxon>
        <taxon>Bacteroidota</taxon>
        <taxon>Flavobacteriia</taxon>
        <taxon>Flavobacteriales</taxon>
        <taxon>Weeksellaceae</taxon>
        <taxon>Chryseobacterium group</taxon>
        <taxon>Chryseobacterium</taxon>
    </lineage>
</organism>
<evidence type="ECO:0000256" key="1">
    <source>
        <dbReference type="SAM" id="MobiDB-lite"/>
    </source>
</evidence>
<feature type="compositionally biased region" description="Basic and acidic residues" evidence="1">
    <location>
        <begin position="24"/>
        <end position="37"/>
    </location>
</feature>
<sequence length="87" mass="9423">MKKTGIAMLLGLLTLGSCADKKENREEYKENHNKDSLRNISGETAAAHSEATSPETDTPKDLRDTAASPTDYNSKENRPNTSVGGSR</sequence>
<protein>
    <recommendedName>
        <fullName evidence="4">Lipoprotein</fullName>
    </recommendedName>
</protein>
<dbReference type="EMBL" id="JBELPY010000005">
    <property type="protein sequence ID" value="MFL9834257.1"/>
    <property type="molecule type" value="Genomic_DNA"/>
</dbReference>
<accession>A0ABW8Y3C5</accession>
<dbReference type="Proteomes" id="UP001629058">
    <property type="component" value="Unassembled WGS sequence"/>
</dbReference>
<gene>
    <name evidence="2" type="ORF">ABS765_09485</name>
</gene>
<feature type="region of interest" description="Disordered" evidence="1">
    <location>
        <begin position="24"/>
        <end position="87"/>
    </location>
</feature>
<evidence type="ECO:0008006" key="4">
    <source>
        <dbReference type="Google" id="ProtNLM"/>
    </source>
</evidence>
<comment type="caution">
    <text evidence="2">The sequence shown here is derived from an EMBL/GenBank/DDBJ whole genome shotgun (WGS) entry which is preliminary data.</text>
</comment>